<organism evidence="1">
    <name type="scientific">Rhodanobacter sp. IGA1.0</name>
    <dbReference type="NCBI Taxonomy" id="3158582"/>
    <lineage>
        <taxon>Bacteria</taxon>
        <taxon>Pseudomonadati</taxon>
        <taxon>Pseudomonadota</taxon>
        <taxon>Gammaproteobacteria</taxon>
        <taxon>Lysobacterales</taxon>
        <taxon>Rhodanobacteraceae</taxon>
        <taxon>Rhodanobacter</taxon>
    </lineage>
</organism>
<reference evidence="1" key="1">
    <citation type="submission" date="2024-06" db="EMBL/GenBank/DDBJ databases">
        <authorList>
            <person name="Sun Y."/>
        </authorList>
    </citation>
    <scope>NUCLEOTIDE SEQUENCE</scope>
    <source>
        <strain evidence="1">IGA1.0</strain>
    </source>
</reference>
<accession>A0AAU7QHI4</accession>
<gene>
    <name evidence="1" type="ORF">ABNK63_10560</name>
</gene>
<name>A0AAU7QHI4_9GAMM</name>
<protein>
    <submittedName>
        <fullName evidence="1">Uncharacterized protein</fullName>
    </submittedName>
</protein>
<dbReference type="RefSeq" id="WP_350015586.1">
    <property type="nucleotide sequence ID" value="NZ_CP157948.1"/>
</dbReference>
<dbReference type="EMBL" id="CP157948">
    <property type="protein sequence ID" value="XBS88845.1"/>
    <property type="molecule type" value="Genomic_DNA"/>
</dbReference>
<sequence length="257" mass="28133">MSLTRIVGAFGAIALLAFFVHRSHDPLRTSLPFGTSDLSTVEPALQRLKAEDRALVEAYVKRSHGDVLLPSMADPDQPLTARNFAEAIALEKAWDVKRDARDAVAAEQVSARDEAMAPLRAIVEADVQRTEILSPRQMVAPVAPIDGIKSALPSDQATIFVVTVSLHNLGSKAIVAVQGALEARSRDATMPLDLCWVDTGPHDRIDPASRTEIRCANPHQRVSDEQRAFMDTPERFTVVWNPKMLQLEDGTLIRSGL</sequence>
<evidence type="ECO:0000313" key="1">
    <source>
        <dbReference type="EMBL" id="XBS88845.1"/>
    </source>
</evidence>
<proteinExistence type="predicted"/>
<dbReference type="AlphaFoldDB" id="A0AAU7QHI4"/>